<keyword evidence="2" id="KW-1185">Reference proteome</keyword>
<evidence type="ECO:0000313" key="1">
    <source>
        <dbReference type="EMBL" id="MCY0146654.1"/>
    </source>
</evidence>
<protein>
    <submittedName>
        <fullName evidence="1">Uncharacterized protein</fullName>
    </submittedName>
</protein>
<comment type="caution">
    <text evidence="1">The sequence shown here is derived from an EMBL/GenBank/DDBJ whole genome shotgun (WGS) entry which is preliminary data.</text>
</comment>
<dbReference type="RefSeq" id="WP_267652305.1">
    <property type="nucleotide sequence ID" value="NZ_JAOVZR010000001.1"/>
</dbReference>
<dbReference type="Proteomes" id="UP001073227">
    <property type="component" value="Unassembled WGS sequence"/>
</dbReference>
<evidence type="ECO:0000313" key="2">
    <source>
        <dbReference type="Proteomes" id="UP001073227"/>
    </source>
</evidence>
<reference evidence="1" key="1">
    <citation type="submission" date="2022-10" db="EMBL/GenBank/DDBJ databases">
        <title>Hoeflea sp. G2-23, isolated from marine algae.</title>
        <authorList>
            <person name="Kristyanto S."/>
            <person name="Kim J.M."/>
            <person name="Jeon C.O."/>
        </authorList>
    </citation>
    <scope>NUCLEOTIDE SEQUENCE</scope>
    <source>
        <strain evidence="1">G2-23</strain>
    </source>
</reference>
<sequence>MSELRLSYPACTLAEKSNFTPQDVQLIENRVFARGLDGPDAVATLLALEHCRAEKCVEWDEFFIRTLTDHVVNHLAPAGTMTRAKADWLRRALARGGLIASRNEIEALVRIMEMAGTQSHHLAAFALSQVWHAVVEGEGPLASRRKGLWAVLGMEQLTYINRVLAALGSAQPFSVADAEALFDPALDLTPGGQKSAWREFIARVAGPGAVAA</sequence>
<dbReference type="EMBL" id="JAOVZR010000001">
    <property type="protein sequence ID" value="MCY0146654.1"/>
    <property type="molecule type" value="Genomic_DNA"/>
</dbReference>
<name>A0ABT3Z4M4_9HYPH</name>
<gene>
    <name evidence="1" type="ORF">OEG84_02705</name>
</gene>
<proteinExistence type="predicted"/>
<accession>A0ABT3Z4M4</accession>
<organism evidence="1 2">
    <name type="scientific">Hoeflea algicola</name>
    <dbReference type="NCBI Taxonomy" id="2983763"/>
    <lineage>
        <taxon>Bacteria</taxon>
        <taxon>Pseudomonadati</taxon>
        <taxon>Pseudomonadota</taxon>
        <taxon>Alphaproteobacteria</taxon>
        <taxon>Hyphomicrobiales</taxon>
        <taxon>Rhizobiaceae</taxon>
        <taxon>Hoeflea</taxon>
    </lineage>
</organism>